<evidence type="ECO:0000313" key="7">
    <source>
        <dbReference type="Proteomes" id="UP001209654"/>
    </source>
</evidence>
<keyword evidence="3" id="KW-0804">Transcription</keyword>
<feature type="domain" description="HTH crp-type" evidence="5">
    <location>
        <begin position="153"/>
        <end position="224"/>
    </location>
</feature>
<dbReference type="PROSITE" id="PS51063">
    <property type="entry name" value="HTH_CRP_2"/>
    <property type="match status" value="1"/>
</dbReference>
<name>A0ABQ5MSV9_9MICC</name>
<dbReference type="Gene3D" id="1.10.10.10">
    <property type="entry name" value="Winged helix-like DNA-binding domain superfamily/Winged helix DNA-binding domain"/>
    <property type="match status" value="1"/>
</dbReference>
<dbReference type="InterPro" id="IPR050397">
    <property type="entry name" value="Env_Response_Regulators"/>
</dbReference>
<dbReference type="CDD" id="cd00038">
    <property type="entry name" value="CAP_ED"/>
    <property type="match status" value="1"/>
</dbReference>
<dbReference type="PANTHER" id="PTHR24567">
    <property type="entry name" value="CRP FAMILY TRANSCRIPTIONAL REGULATORY PROTEIN"/>
    <property type="match status" value="1"/>
</dbReference>
<gene>
    <name evidence="6" type="ORF">AHIS1636_15130</name>
</gene>
<protein>
    <submittedName>
        <fullName evidence="6">Transcriptional regulator</fullName>
    </submittedName>
</protein>
<sequence length="236" mass="25233">MNGSVPRTDLELALAASHLAPLPQESLARVMAGSAAAVVPAGSVTHHEGDPMAHLELVVTGLAKVFVTAPNGRTATVRYCRAGALVGVVSLFTEGFTMPATVLALTELKVHRLSPAVVRAAARQDGHVAEALLQELSERALQFMAEIAGTAFTSVRQRVARHLLDLAHPEPAGPGHELVVTTGQRGLAEAAGTAREVIVRVLREFRQEQTVRTERDRIVLLAPERLMELSRWNTGS</sequence>
<dbReference type="Gene3D" id="2.60.120.10">
    <property type="entry name" value="Jelly Rolls"/>
    <property type="match status" value="1"/>
</dbReference>
<dbReference type="InterPro" id="IPR018490">
    <property type="entry name" value="cNMP-bd_dom_sf"/>
</dbReference>
<dbReference type="SMART" id="SM00100">
    <property type="entry name" value="cNMP"/>
    <property type="match status" value="1"/>
</dbReference>
<evidence type="ECO:0000256" key="2">
    <source>
        <dbReference type="ARBA" id="ARBA00023125"/>
    </source>
</evidence>
<dbReference type="Pfam" id="PF00027">
    <property type="entry name" value="cNMP_binding"/>
    <property type="match status" value="1"/>
</dbReference>
<dbReference type="PROSITE" id="PS50042">
    <property type="entry name" value="CNMP_BINDING_3"/>
    <property type="match status" value="1"/>
</dbReference>
<accession>A0ABQ5MSV9</accession>
<evidence type="ECO:0000259" key="5">
    <source>
        <dbReference type="PROSITE" id="PS51063"/>
    </source>
</evidence>
<evidence type="ECO:0000256" key="3">
    <source>
        <dbReference type="ARBA" id="ARBA00023163"/>
    </source>
</evidence>
<dbReference type="Proteomes" id="UP001209654">
    <property type="component" value="Unassembled WGS sequence"/>
</dbReference>
<keyword evidence="2" id="KW-0238">DNA-binding</keyword>
<dbReference type="InterPro" id="IPR036390">
    <property type="entry name" value="WH_DNA-bd_sf"/>
</dbReference>
<proteinExistence type="predicted"/>
<dbReference type="EMBL" id="BRVS01000005">
    <property type="protein sequence ID" value="GLB67074.1"/>
    <property type="molecule type" value="Genomic_DNA"/>
</dbReference>
<dbReference type="SUPFAM" id="SSF51206">
    <property type="entry name" value="cAMP-binding domain-like"/>
    <property type="match status" value="1"/>
</dbReference>
<keyword evidence="1" id="KW-0805">Transcription regulation</keyword>
<dbReference type="InterPro" id="IPR012318">
    <property type="entry name" value="HTH_CRP"/>
</dbReference>
<keyword evidence="7" id="KW-1185">Reference proteome</keyword>
<organism evidence="6 7">
    <name type="scientific">Arthrobacter mangrovi</name>
    <dbReference type="NCBI Taxonomy" id="2966350"/>
    <lineage>
        <taxon>Bacteria</taxon>
        <taxon>Bacillati</taxon>
        <taxon>Actinomycetota</taxon>
        <taxon>Actinomycetes</taxon>
        <taxon>Micrococcales</taxon>
        <taxon>Micrococcaceae</taxon>
        <taxon>Arthrobacter</taxon>
    </lineage>
</organism>
<reference evidence="6 7" key="1">
    <citation type="journal article" date="2023" name="Int. J. Syst. Evol. Microbiol.">
        <title>Arthrobacter mangrovi sp. nov., an actinobacterium isolated from the rhizosphere of a mangrove.</title>
        <authorList>
            <person name="Hamada M."/>
            <person name="Saitou S."/>
            <person name="Enomoto N."/>
            <person name="Nanri K."/>
            <person name="Hidaka K."/>
            <person name="Miura T."/>
            <person name="Tamura T."/>
        </authorList>
    </citation>
    <scope>NUCLEOTIDE SEQUENCE [LARGE SCALE GENOMIC DNA]</scope>
    <source>
        <strain evidence="6 7">NBRC 112813</strain>
    </source>
</reference>
<feature type="domain" description="Cyclic nucleotide-binding" evidence="4">
    <location>
        <begin position="18"/>
        <end position="139"/>
    </location>
</feature>
<dbReference type="RefSeq" id="WP_264795200.1">
    <property type="nucleotide sequence ID" value="NZ_BRVS01000005.1"/>
</dbReference>
<dbReference type="InterPro" id="IPR000595">
    <property type="entry name" value="cNMP-bd_dom"/>
</dbReference>
<evidence type="ECO:0000256" key="1">
    <source>
        <dbReference type="ARBA" id="ARBA00023015"/>
    </source>
</evidence>
<dbReference type="PANTHER" id="PTHR24567:SF74">
    <property type="entry name" value="HTH-TYPE TRANSCRIPTIONAL REGULATOR ARCR"/>
    <property type="match status" value="1"/>
</dbReference>
<evidence type="ECO:0000313" key="6">
    <source>
        <dbReference type="EMBL" id="GLB67074.1"/>
    </source>
</evidence>
<dbReference type="InterPro" id="IPR036388">
    <property type="entry name" value="WH-like_DNA-bd_sf"/>
</dbReference>
<evidence type="ECO:0000259" key="4">
    <source>
        <dbReference type="PROSITE" id="PS50042"/>
    </source>
</evidence>
<comment type="caution">
    <text evidence="6">The sequence shown here is derived from an EMBL/GenBank/DDBJ whole genome shotgun (WGS) entry which is preliminary data.</text>
</comment>
<dbReference type="SUPFAM" id="SSF46785">
    <property type="entry name" value="Winged helix' DNA-binding domain"/>
    <property type="match status" value="1"/>
</dbReference>
<dbReference type="Pfam" id="PF13545">
    <property type="entry name" value="HTH_Crp_2"/>
    <property type="match status" value="1"/>
</dbReference>
<dbReference type="InterPro" id="IPR014710">
    <property type="entry name" value="RmlC-like_jellyroll"/>
</dbReference>